<dbReference type="NCBIfam" id="NF004044">
    <property type="entry name" value="PRK05561.1"/>
    <property type="match status" value="1"/>
</dbReference>
<feature type="non-terminal residue" evidence="10">
    <location>
        <position position="490"/>
    </location>
</feature>
<protein>
    <recommendedName>
        <fullName evidence="3">DNA topoisomerase (ATP-hydrolyzing)</fullName>
        <ecNumber evidence="3">5.6.2.2</ecNumber>
    </recommendedName>
</protein>
<dbReference type="InterPro" id="IPR013757">
    <property type="entry name" value="Topo_IIA_A_a_sf"/>
</dbReference>
<organism evidence="10">
    <name type="scientific">uncultured bacterium</name>
    <name type="common">gcode 4</name>
    <dbReference type="NCBI Taxonomy" id="1234023"/>
    <lineage>
        <taxon>Bacteria</taxon>
        <taxon>environmental samples</taxon>
    </lineage>
</organism>
<name>K1XI90_9BACT</name>
<dbReference type="PANTHER" id="PTHR43493">
    <property type="entry name" value="DNA GYRASE/TOPOISOMERASE SUBUNIT A"/>
    <property type="match status" value="1"/>
</dbReference>
<dbReference type="Gene3D" id="3.90.199.10">
    <property type="entry name" value="Topoisomerase II, domain 5"/>
    <property type="match status" value="1"/>
</dbReference>
<evidence type="ECO:0000259" key="9">
    <source>
        <dbReference type="PROSITE" id="PS52040"/>
    </source>
</evidence>
<dbReference type="Gene3D" id="3.30.1360.40">
    <property type="match status" value="1"/>
</dbReference>
<accession>K1XI90</accession>
<dbReference type="CDD" id="cd00187">
    <property type="entry name" value="TOP4c"/>
    <property type="match status" value="1"/>
</dbReference>
<comment type="similarity">
    <text evidence="2">Belongs to the type II topoisomerase GyrA/ParC subunit family.</text>
</comment>
<dbReference type="Gene3D" id="1.10.268.10">
    <property type="entry name" value="Topoisomerase, domain 3"/>
    <property type="match status" value="1"/>
</dbReference>
<comment type="catalytic activity">
    <reaction evidence="1 7">
        <text>ATP-dependent breakage, passage and rejoining of double-stranded DNA.</text>
        <dbReference type="EC" id="5.6.2.2"/>
    </reaction>
</comment>
<dbReference type="InterPro" id="IPR002205">
    <property type="entry name" value="Topo_IIA_dom_A"/>
</dbReference>
<evidence type="ECO:0000256" key="7">
    <source>
        <dbReference type="PROSITE-ProRule" id="PRU01384"/>
    </source>
</evidence>
<evidence type="ECO:0000256" key="4">
    <source>
        <dbReference type="ARBA" id="ARBA00023029"/>
    </source>
</evidence>
<dbReference type="GO" id="GO:0006265">
    <property type="term" value="P:DNA topological change"/>
    <property type="evidence" value="ECO:0007669"/>
    <property type="project" value="UniProtKB-UniRule"/>
</dbReference>
<sequence>MSENTSSEELENTETNEEETTVIRDETSEDSDELPPPFSTTSINYDGDASRSIVEEMETCYLDYAMSVICMRALPDIRDGMKPVHRRILYAMYDGGVRATGKHRKSARVVGDVLGKYHPHGDSSVYEAMVRMAQDFSMRYTLVDGQGNFGSMDGDNAAAMRYTEVKMAKLGELMLADIDKGTVDWRDNYDASTQEPTVLPTRIPNLLLNGSVGIAVGMATNIPPHNLGEIIDALNFILHHPASETITIENLLDFIKGPDFPTGGIIYNKKDILNAYATGRGSVTMRGRASIDELKSGKRAIIITEVPYQLNKKSFIDKMVELIQEKIIIGISDIRDESKGLGDVRIVIEIKKDAFPKKILNQLYKLTQLQTSFAFNMIALHDRGIQPKLFNLLEMLEEFIVHRREVIERRTRYELMIAEARAHILEGLKIALDNIDAVIKTIKESNSKEEAHDNLMTRFGLSDKQSQAILEMQLQRLSGLERKKIEDELA</sequence>
<dbReference type="InterPro" id="IPR013760">
    <property type="entry name" value="Topo_IIA-like_dom_sf"/>
</dbReference>
<dbReference type="FunFam" id="1.10.268.10:FF:000001">
    <property type="entry name" value="DNA gyrase subunit A"/>
    <property type="match status" value="1"/>
</dbReference>
<dbReference type="SMART" id="SM00434">
    <property type="entry name" value="TOP4c"/>
    <property type="match status" value="1"/>
</dbReference>
<feature type="active site" description="O-(5'-phospho-DNA)-tyrosine intermediate" evidence="7">
    <location>
        <position position="162"/>
    </location>
</feature>
<dbReference type="PANTHER" id="PTHR43493:SF5">
    <property type="entry name" value="DNA GYRASE SUBUNIT A, CHLOROPLASTIC_MITOCHONDRIAL"/>
    <property type="match status" value="1"/>
</dbReference>
<proteinExistence type="inferred from homology"/>
<dbReference type="FunFam" id="3.30.1360.40:FF:000002">
    <property type="entry name" value="DNA gyrase subunit A"/>
    <property type="match status" value="1"/>
</dbReference>
<comment type="caution">
    <text evidence="10">The sequence shown here is derived from an EMBL/GenBank/DDBJ whole genome shotgun (WGS) entry which is preliminary data.</text>
</comment>
<dbReference type="Pfam" id="PF00521">
    <property type="entry name" value="DNA_topoisoIV"/>
    <property type="match status" value="1"/>
</dbReference>
<dbReference type="InterPro" id="IPR050220">
    <property type="entry name" value="Type_II_DNA_Topoisomerases"/>
</dbReference>
<dbReference type="FunFam" id="3.90.199.10:FF:000001">
    <property type="entry name" value="DNA gyrase subunit A"/>
    <property type="match status" value="1"/>
</dbReference>
<feature type="domain" description="Topo IIA-type catalytic" evidence="9">
    <location>
        <begin position="74"/>
        <end position="490"/>
    </location>
</feature>
<dbReference type="GO" id="GO:0005524">
    <property type="term" value="F:ATP binding"/>
    <property type="evidence" value="ECO:0007669"/>
    <property type="project" value="InterPro"/>
</dbReference>
<keyword evidence="4 7" id="KW-0799">Topoisomerase</keyword>
<dbReference type="SUPFAM" id="SSF56719">
    <property type="entry name" value="Type II DNA topoisomerase"/>
    <property type="match status" value="1"/>
</dbReference>
<reference evidence="10" key="1">
    <citation type="journal article" date="2012" name="Science">
        <title>Fermentation, hydrogen, and sulfur metabolism in multiple uncultivated bacterial phyla.</title>
        <authorList>
            <person name="Wrighton K.C."/>
            <person name="Thomas B.C."/>
            <person name="Sharon I."/>
            <person name="Miller C.S."/>
            <person name="Castelle C.J."/>
            <person name="VerBerkmoes N.C."/>
            <person name="Wilkins M.J."/>
            <person name="Hettich R.L."/>
            <person name="Lipton M.S."/>
            <person name="Williams K.H."/>
            <person name="Long P.E."/>
            <person name="Banfield J.F."/>
        </authorList>
    </citation>
    <scope>NUCLEOTIDE SEQUENCE [LARGE SCALE GENOMIC DNA]</scope>
</reference>
<gene>
    <name evidence="10" type="ORF">ACD_78C00173G0005</name>
</gene>
<keyword evidence="5 7" id="KW-0238">DNA-binding</keyword>
<dbReference type="GO" id="GO:0003918">
    <property type="term" value="F:DNA topoisomerase type II (double strand cut, ATP-hydrolyzing) activity"/>
    <property type="evidence" value="ECO:0007669"/>
    <property type="project" value="UniProtKB-EC"/>
</dbReference>
<feature type="region of interest" description="Disordered" evidence="8">
    <location>
        <begin position="1"/>
        <end position="46"/>
    </location>
</feature>
<dbReference type="EC" id="5.6.2.2" evidence="3"/>
<keyword evidence="6 7" id="KW-0413">Isomerase</keyword>
<evidence type="ECO:0000256" key="2">
    <source>
        <dbReference type="ARBA" id="ARBA00008263"/>
    </source>
</evidence>
<dbReference type="GO" id="GO:0003677">
    <property type="term" value="F:DNA binding"/>
    <property type="evidence" value="ECO:0007669"/>
    <property type="project" value="UniProtKB-UniRule"/>
</dbReference>
<evidence type="ECO:0000256" key="5">
    <source>
        <dbReference type="ARBA" id="ARBA00023125"/>
    </source>
</evidence>
<evidence type="ECO:0000313" key="10">
    <source>
        <dbReference type="EMBL" id="EKD30050.1"/>
    </source>
</evidence>
<evidence type="ECO:0000256" key="6">
    <source>
        <dbReference type="ARBA" id="ARBA00023235"/>
    </source>
</evidence>
<feature type="compositionally biased region" description="Acidic residues" evidence="8">
    <location>
        <begin position="1"/>
        <end position="20"/>
    </location>
</feature>
<dbReference type="AlphaFoldDB" id="K1XI90"/>
<dbReference type="GO" id="GO:0009330">
    <property type="term" value="C:DNA topoisomerase type II (double strand cut, ATP-hydrolyzing) complex"/>
    <property type="evidence" value="ECO:0007669"/>
    <property type="project" value="TreeGrafter"/>
</dbReference>
<evidence type="ECO:0000256" key="3">
    <source>
        <dbReference type="ARBA" id="ARBA00012895"/>
    </source>
</evidence>
<evidence type="ECO:0000256" key="8">
    <source>
        <dbReference type="SAM" id="MobiDB-lite"/>
    </source>
</evidence>
<evidence type="ECO:0000256" key="1">
    <source>
        <dbReference type="ARBA" id="ARBA00000185"/>
    </source>
</evidence>
<dbReference type="EMBL" id="AMFJ01034173">
    <property type="protein sequence ID" value="EKD30050.1"/>
    <property type="molecule type" value="Genomic_DNA"/>
</dbReference>
<dbReference type="PROSITE" id="PS52040">
    <property type="entry name" value="TOPO_IIA"/>
    <property type="match status" value="1"/>
</dbReference>
<dbReference type="InterPro" id="IPR013758">
    <property type="entry name" value="Topo_IIA_A/C_ab"/>
</dbReference>
<dbReference type="GO" id="GO:0005737">
    <property type="term" value="C:cytoplasm"/>
    <property type="evidence" value="ECO:0007669"/>
    <property type="project" value="TreeGrafter"/>
</dbReference>